<name>A0A7W9JJE8_9MICC</name>
<dbReference type="Proteomes" id="UP000567246">
    <property type="component" value="Unassembled WGS sequence"/>
</dbReference>
<evidence type="ECO:0000313" key="2">
    <source>
        <dbReference type="Proteomes" id="UP000567246"/>
    </source>
</evidence>
<proteinExistence type="predicted"/>
<protein>
    <recommendedName>
        <fullName evidence="3">PqqD family protein</fullName>
    </recommendedName>
</protein>
<dbReference type="AlphaFoldDB" id="A0A7W9JJE8"/>
<evidence type="ECO:0000313" key="1">
    <source>
        <dbReference type="EMBL" id="MBB5848779.1"/>
    </source>
</evidence>
<reference evidence="1 2" key="1">
    <citation type="submission" date="2020-08" db="EMBL/GenBank/DDBJ databases">
        <title>Sequencing the genomes of 1000 actinobacteria strains.</title>
        <authorList>
            <person name="Klenk H.-P."/>
        </authorList>
    </citation>
    <scope>NUCLEOTIDE SEQUENCE [LARGE SCALE GENOMIC DNA]</scope>
    <source>
        <strain evidence="1 2">DSM 17945</strain>
    </source>
</reference>
<dbReference type="RefSeq" id="WP_221432968.1">
    <property type="nucleotide sequence ID" value="NZ_BAABAG010000004.1"/>
</dbReference>
<comment type="caution">
    <text evidence="1">The sequence shown here is derived from an EMBL/GenBank/DDBJ whole genome shotgun (WGS) entry which is preliminary data.</text>
</comment>
<dbReference type="EMBL" id="JACHMW010000001">
    <property type="protein sequence ID" value="MBB5848779.1"/>
    <property type="molecule type" value="Genomic_DNA"/>
</dbReference>
<sequence length="96" mass="9570">MTDGGGAAVMHLAHGVPLLLSPTGHAVWDVLVGGRTPEDDLTAAPPSPLSEEAVAAETAAAFGLAPEDVAADVGAFLAMLEQHGVVVRVGGVLPRP</sequence>
<accession>A0A7W9JJE8</accession>
<gene>
    <name evidence="1" type="ORF">HDA33_001343</name>
</gene>
<organism evidence="1 2">
    <name type="scientific">Micrococcus endophyticus</name>
    <dbReference type="NCBI Taxonomy" id="455343"/>
    <lineage>
        <taxon>Bacteria</taxon>
        <taxon>Bacillati</taxon>
        <taxon>Actinomycetota</taxon>
        <taxon>Actinomycetes</taxon>
        <taxon>Micrococcales</taxon>
        <taxon>Micrococcaceae</taxon>
        <taxon>Micrococcus</taxon>
    </lineage>
</organism>
<keyword evidence="2" id="KW-1185">Reference proteome</keyword>
<evidence type="ECO:0008006" key="3">
    <source>
        <dbReference type="Google" id="ProtNLM"/>
    </source>
</evidence>